<dbReference type="InterPro" id="IPR027408">
    <property type="entry name" value="PNPase/RNase_PH_dom_sf"/>
</dbReference>
<dbReference type="InterPro" id="IPR001247">
    <property type="entry name" value="ExoRNase_PH_dom1"/>
</dbReference>
<dbReference type="SUPFAM" id="SSF50249">
    <property type="entry name" value="Nucleic acid-binding proteins"/>
    <property type="match status" value="1"/>
</dbReference>
<evidence type="ECO:0000313" key="10">
    <source>
        <dbReference type="EMBL" id="MBB6042786.1"/>
    </source>
</evidence>
<evidence type="ECO:0000259" key="9">
    <source>
        <dbReference type="PROSITE" id="PS50126"/>
    </source>
</evidence>
<comment type="cofactor">
    <cofactor evidence="8">
        <name>Mg(2+)</name>
        <dbReference type="ChEBI" id="CHEBI:18420"/>
    </cofactor>
</comment>
<dbReference type="GO" id="GO:0004654">
    <property type="term" value="F:polyribonucleotide nucleotidyltransferase activity"/>
    <property type="evidence" value="ECO:0007669"/>
    <property type="project" value="UniProtKB-EC"/>
</dbReference>
<dbReference type="InterPro" id="IPR004088">
    <property type="entry name" value="KH_dom_type_1"/>
</dbReference>
<dbReference type="InterPro" id="IPR015848">
    <property type="entry name" value="PNPase_PH_RNA-bd_bac/org-type"/>
</dbReference>
<dbReference type="HAMAP" id="MF_01595">
    <property type="entry name" value="PNPase"/>
    <property type="match status" value="1"/>
</dbReference>
<dbReference type="Pfam" id="PF03725">
    <property type="entry name" value="RNase_PH_C"/>
    <property type="match status" value="1"/>
</dbReference>
<dbReference type="InterPro" id="IPR003029">
    <property type="entry name" value="S1_domain"/>
</dbReference>
<dbReference type="SUPFAM" id="SSF55666">
    <property type="entry name" value="Ribonuclease PH domain 2-like"/>
    <property type="match status" value="2"/>
</dbReference>
<evidence type="ECO:0000256" key="5">
    <source>
        <dbReference type="ARBA" id="ARBA00022723"/>
    </source>
</evidence>
<comment type="function">
    <text evidence="8">Involved in mRNA degradation. Catalyzes the phosphorolysis of single-stranded polyribonucleotides processively in the 3'- to 5'-direction.</text>
</comment>
<keyword evidence="7 8" id="KW-0694">RNA-binding</keyword>
<dbReference type="InterPro" id="IPR036456">
    <property type="entry name" value="PNPase_PH_RNA-bd_sf"/>
</dbReference>
<comment type="subcellular location">
    <subcellularLocation>
        <location evidence="8">Cytoplasm</location>
    </subcellularLocation>
</comment>
<keyword evidence="6 8" id="KW-0460">Magnesium</keyword>
<dbReference type="RefSeq" id="WP_183219890.1">
    <property type="nucleotide sequence ID" value="NZ_CP123998.1"/>
</dbReference>
<dbReference type="PANTHER" id="PTHR11252:SF0">
    <property type="entry name" value="POLYRIBONUCLEOTIDE NUCLEOTIDYLTRANSFERASE 1, MITOCHONDRIAL"/>
    <property type="match status" value="1"/>
</dbReference>
<name>A0ABR6P929_9SPIR</name>
<dbReference type="NCBIfam" id="TIGR03591">
    <property type="entry name" value="polynuc_phos"/>
    <property type="match status" value="1"/>
</dbReference>
<evidence type="ECO:0000256" key="6">
    <source>
        <dbReference type="ARBA" id="ARBA00022842"/>
    </source>
</evidence>
<proteinExistence type="inferred from homology"/>
<dbReference type="InterPro" id="IPR036612">
    <property type="entry name" value="KH_dom_type_1_sf"/>
</dbReference>
<evidence type="ECO:0000256" key="3">
    <source>
        <dbReference type="ARBA" id="ARBA00022679"/>
    </source>
</evidence>
<accession>A0ABR6P929</accession>
<feature type="domain" description="S1 motif" evidence="9">
    <location>
        <begin position="622"/>
        <end position="717"/>
    </location>
</feature>
<reference evidence="10 11" key="1">
    <citation type="submission" date="2020-08" db="EMBL/GenBank/DDBJ databases">
        <title>Genomic Encyclopedia of Type Strains, Phase IV (KMG-IV): sequencing the most valuable type-strain genomes for metagenomic binning, comparative biology and taxonomic classification.</title>
        <authorList>
            <person name="Goeker M."/>
        </authorList>
    </citation>
    <scope>NUCLEOTIDE SEQUENCE [LARGE SCALE GENOMIC DNA]</scope>
    <source>
        <strain evidence="10 11">DSM 24625</strain>
    </source>
</reference>
<dbReference type="Gene3D" id="2.40.50.140">
    <property type="entry name" value="Nucleic acid-binding proteins"/>
    <property type="match status" value="1"/>
</dbReference>
<dbReference type="InterPro" id="IPR012340">
    <property type="entry name" value="NA-bd_OB-fold"/>
</dbReference>
<dbReference type="SUPFAM" id="SSF46915">
    <property type="entry name" value="Polynucleotide phosphorylase/guanosine pentaphosphate synthase (PNPase/GPSI), domain 3"/>
    <property type="match status" value="1"/>
</dbReference>
<evidence type="ECO:0000256" key="8">
    <source>
        <dbReference type="HAMAP-Rule" id="MF_01595"/>
    </source>
</evidence>
<protein>
    <recommendedName>
        <fullName evidence="8">Polyribonucleotide nucleotidyltransferase</fullName>
        <ecNumber evidence="8">2.7.7.8</ecNumber>
    </recommendedName>
    <alternativeName>
        <fullName evidence="8">Polynucleotide phosphorylase</fullName>
        <shortName evidence="8">PNPase</shortName>
    </alternativeName>
</protein>
<dbReference type="SMART" id="SM00316">
    <property type="entry name" value="S1"/>
    <property type="match status" value="1"/>
</dbReference>
<dbReference type="Proteomes" id="UP000555838">
    <property type="component" value="Unassembled WGS sequence"/>
</dbReference>
<dbReference type="InterPro" id="IPR020568">
    <property type="entry name" value="Ribosomal_Su5_D2-typ_SF"/>
</dbReference>
<dbReference type="SUPFAM" id="SSF54791">
    <property type="entry name" value="Eukaryotic type KH-domain (KH-domain type I)"/>
    <property type="match status" value="1"/>
</dbReference>
<evidence type="ECO:0000256" key="2">
    <source>
        <dbReference type="ARBA" id="ARBA00022490"/>
    </source>
</evidence>
<evidence type="ECO:0000256" key="1">
    <source>
        <dbReference type="ARBA" id="ARBA00007404"/>
    </source>
</evidence>
<dbReference type="CDD" id="cd11364">
    <property type="entry name" value="RNase_PH_PNPase_2"/>
    <property type="match status" value="1"/>
</dbReference>
<dbReference type="PANTHER" id="PTHR11252">
    <property type="entry name" value="POLYRIBONUCLEOTIDE NUCLEOTIDYLTRANSFERASE"/>
    <property type="match status" value="1"/>
</dbReference>
<dbReference type="Pfam" id="PF03726">
    <property type="entry name" value="PNPase"/>
    <property type="match status" value="1"/>
</dbReference>
<evidence type="ECO:0000313" key="11">
    <source>
        <dbReference type="Proteomes" id="UP000555838"/>
    </source>
</evidence>
<keyword evidence="4 8" id="KW-0548">Nucleotidyltransferase</keyword>
<organism evidence="10 11">
    <name type="scientific">Borreliella yangtzensis</name>
    <dbReference type="NCBI Taxonomy" id="683292"/>
    <lineage>
        <taxon>Bacteria</taxon>
        <taxon>Pseudomonadati</taxon>
        <taxon>Spirochaetota</taxon>
        <taxon>Spirochaetia</taxon>
        <taxon>Spirochaetales</taxon>
        <taxon>Borreliaceae</taxon>
        <taxon>Borreliella</taxon>
    </lineage>
</organism>
<keyword evidence="5 8" id="KW-0479">Metal-binding</keyword>
<comment type="catalytic activity">
    <reaction evidence="8">
        <text>RNA(n+1) + phosphate = RNA(n) + a ribonucleoside 5'-diphosphate</text>
        <dbReference type="Rhea" id="RHEA:22096"/>
        <dbReference type="Rhea" id="RHEA-COMP:14527"/>
        <dbReference type="Rhea" id="RHEA-COMP:17342"/>
        <dbReference type="ChEBI" id="CHEBI:43474"/>
        <dbReference type="ChEBI" id="CHEBI:57930"/>
        <dbReference type="ChEBI" id="CHEBI:140395"/>
        <dbReference type="EC" id="2.7.7.8"/>
    </reaction>
</comment>
<feature type="binding site" evidence="8">
    <location>
        <position position="492"/>
    </location>
    <ligand>
        <name>Mg(2+)</name>
        <dbReference type="ChEBI" id="CHEBI:18420"/>
    </ligand>
</feature>
<comment type="similarity">
    <text evidence="1 8">Belongs to the polyribonucleotide nucleotidyltransferase family.</text>
</comment>
<dbReference type="SMART" id="SM00322">
    <property type="entry name" value="KH"/>
    <property type="match status" value="1"/>
</dbReference>
<dbReference type="InterPro" id="IPR004087">
    <property type="entry name" value="KH_dom"/>
</dbReference>
<comment type="caution">
    <text evidence="10">The sequence shown here is derived from an EMBL/GenBank/DDBJ whole genome shotgun (WGS) entry which is preliminary data.</text>
</comment>
<feature type="binding site" evidence="8">
    <location>
        <position position="486"/>
    </location>
    <ligand>
        <name>Mg(2+)</name>
        <dbReference type="ChEBI" id="CHEBI:18420"/>
    </ligand>
</feature>
<dbReference type="Pfam" id="PF00013">
    <property type="entry name" value="KH_1"/>
    <property type="match status" value="1"/>
</dbReference>
<dbReference type="PROSITE" id="PS50084">
    <property type="entry name" value="KH_TYPE_1"/>
    <property type="match status" value="1"/>
</dbReference>
<dbReference type="EC" id="2.7.7.8" evidence="8"/>
<dbReference type="InterPro" id="IPR015847">
    <property type="entry name" value="ExoRNase_PH_dom2"/>
</dbReference>
<keyword evidence="11" id="KW-1185">Reference proteome</keyword>
<dbReference type="Gene3D" id="3.30.230.70">
    <property type="entry name" value="GHMP Kinase, N-terminal domain"/>
    <property type="match status" value="2"/>
</dbReference>
<keyword evidence="3 8" id="KW-0808">Transferase</keyword>
<dbReference type="CDD" id="cd11363">
    <property type="entry name" value="RNase_PH_PNPase_1"/>
    <property type="match status" value="1"/>
</dbReference>
<dbReference type="SUPFAM" id="SSF54211">
    <property type="entry name" value="Ribosomal protein S5 domain 2-like"/>
    <property type="match status" value="2"/>
</dbReference>
<sequence length="722" mass="80088">MRKILKLKVGRDELVFETGLMAKQANGAVLATYGGSSVLATVCCSGNVREDLDFVPLSVEYNEKYYAAGKIPGGFIKREGKPKDKEILVSRLIDRPMRPLFDKRFGREIQVIPTTLATDQLNPPDIVGMNAAFTAVFLSDIPFNGPIAAVRMVYLNGKFIVNPSFEEIHDSDLDIVVAGSLNGITMVEGGANEVSEDILLSAIDGAHEYIKQICNAQKEFLDIVGKKEKLPLAFEEKIFEFKGELRDFVYTDLKEACFVKGKLNRDKAITLLRNKSYEHFSSLEKLTDSNEPLFNRAFDDFEKEIVRNSILNDKIRTDGRTPNEIRDIIAEVDILSRTHGSALFTRGETQALAVTTLGTSIDEQIMDDIDGDKRLNFMLHYNFPPYSVGETGRLMTGRREIGHGHLAQRALESMVPGKNDFPYTIRVVSEILESNGSSSMATVCAGSMSLMSAGVPVKRQVAGIAMGLISEGDKYVVLSDILGEEDHLGDMDFKVAGTKNGITGFQMDIKIENVTKNLMRDALEQARVGRIHILSIMDAVISNSRVGISKYAPKIVQLQIDIDKISLVIGSTGKTVKAITDEFEVKVQIEQDGKIILFGDDDFKMQKAKEKIESIVREPKVGEIYEGIVKKINSFGAFVELTPTKEGFLSTRLKSRDNKYGSGRFGNSNRYSRFGGGGDNIRGNAGLVRPPKLEEGQRVKVRIIDIDKFGKIDLEIVRDKDY</sequence>
<dbReference type="InterPro" id="IPR012162">
    <property type="entry name" value="PNPase"/>
</dbReference>
<dbReference type="PROSITE" id="PS50126">
    <property type="entry name" value="S1"/>
    <property type="match status" value="1"/>
</dbReference>
<dbReference type="NCBIfam" id="NF008805">
    <property type="entry name" value="PRK11824.1"/>
    <property type="match status" value="1"/>
</dbReference>
<dbReference type="InterPro" id="IPR036345">
    <property type="entry name" value="ExoRNase_PH_dom2_sf"/>
</dbReference>
<evidence type="ECO:0000256" key="7">
    <source>
        <dbReference type="ARBA" id="ARBA00022884"/>
    </source>
</evidence>
<keyword evidence="2 8" id="KW-0963">Cytoplasm</keyword>
<dbReference type="Gene3D" id="3.30.1370.10">
    <property type="entry name" value="K Homology domain, type 1"/>
    <property type="match status" value="1"/>
</dbReference>
<dbReference type="CDD" id="cd02393">
    <property type="entry name" value="KH-I_PNPase"/>
    <property type="match status" value="1"/>
</dbReference>
<dbReference type="PIRSF" id="PIRSF005499">
    <property type="entry name" value="PNPase"/>
    <property type="match status" value="1"/>
</dbReference>
<dbReference type="Pfam" id="PF00575">
    <property type="entry name" value="S1"/>
    <property type="match status" value="1"/>
</dbReference>
<dbReference type="EMBL" id="JACHFG010000001">
    <property type="protein sequence ID" value="MBB6042786.1"/>
    <property type="molecule type" value="Genomic_DNA"/>
</dbReference>
<gene>
    <name evidence="8" type="primary">pnp</name>
    <name evidence="10" type="ORF">HNP68_000370</name>
</gene>
<evidence type="ECO:0000256" key="4">
    <source>
        <dbReference type="ARBA" id="ARBA00022695"/>
    </source>
</evidence>
<dbReference type="Pfam" id="PF01138">
    <property type="entry name" value="RNase_PH"/>
    <property type="match status" value="2"/>
</dbReference>